<feature type="compositionally biased region" description="Basic and acidic residues" evidence="1">
    <location>
        <begin position="153"/>
        <end position="165"/>
    </location>
</feature>
<accession>A0A0L0W0G7</accession>
<organism evidence="2 3">
    <name type="scientific">Puccinia striiformis f. sp. tritici PST-78</name>
    <dbReference type="NCBI Taxonomy" id="1165861"/>
    <lineage>
        <taxon>Eukaryota</taxon>
        <taxon>Fungi</taxon>
        <taxon>Dikarya</taxon>
        <taxon>Basidiomycota</taxon>
        <taxon>Pucciniomycotina</taxon>
        <taxon>Pucciniomycetes</taxon>
        <taxon>Pucciniales</taxon>
        <taxon>Pucciniaceae</taxon>
        <taxon>Puccinia</taxon>
    </lineage>
</organism>
<feature type="region of interest" description="Disordered" evidence="1">
    <location>
        <begin position="137"/>
        <end position="243"/>
    </location>
</feature>
<name>A0A0L0W0G7_9BASI</name>
<comment type="caution">
    <text evidence="2">The sequence shown here is derived from an EMBL/GenBank/DDBJ whole genome shotgun (WGS) entry which is preliminary data.</text>
</comment>
<feature type="compositionally biased region" description="Polar residues" evidence="1">
    <location>
        <begin position="166"/>
        <end position="175"/>
    </location>
</feature>
<dbReference type="EMBL" id="AJIL01000010">
    <property type="protein sequence ID" value="KNF05004.1"/>
    <property type="molecule type" value="Genomic_DNA"/>
</dbReference>
<evidence type="ECO:0000256" key="1">
    <source>
        <dbReference type="SAM" id="MobiDB-lite"/>
    </source>
</evidence>
<evidence type="ECO:0000313" key="2">
    <source>
        <dbReference type="EMBL" id="KNF05004.1"/>
    </source>
</evidence>
<dbReference type="AlphaFoldDB" id="A0A0L0W0G7"/>
<dbReference type="PANTHER" id="PTHR33050">
    <property type="entry name" value="REVERSE TRANSCRIPTASE DOMAIN-CONTAINING PROTEIN"/>
    <property type="match status" value="1"/>
</dbReference>
<reference evidence="3" key="1">
    <citation type="submission" date="2014-03" db="EMBL/GenBank/DDBJ databases">
        <title>The Genome Sequence of Puccinia striiformis f. sp. tritici PST-78.</title>
        <authorList>
            <consortium name="The Broad Institute Genome Sequencing Platform"/>
            <person name="Cuomo C."/>
            <person name="Hulbert S."/>
            <person name="Chen X."/>
            <person name="Walker B."/>
            <person name="Young S.K."/>
            <person name="Zeng Q."/>
            <person name="Gargeya S."/>
            <person name="Fitzgerald M."/>
            <person name="Haas B."/>
            <person name="Abouelleil A."/>
            <person name="Alvarado L."/>
            <person name="Arachchi H.M."/>
            <person name="Berlin A.M."/>
            <person name="Chapman S.B."/>
            <person name="Goldberg J."/>
            <person name="Griggs A."/>
            <person name="Gujja S."/>
            <person name="Hansen M."/>
            <person name="Howarth C."/>
            <person name="Imamovic A."/>
            <person name="Larimer J."/>
            <person name="McCowan C."/>
            <person name="Montmayeur A."/>
            <person name="Murphy C."/>
            <person name="Neiman D."/>
            <person name="Pearson M."/>
            <person name="Priest M."/>
            <person name="Roberts A."/>
            <person name="Saif S."/>
            <person name="Shea T."/>
            <person name="Sisk P."/>
            <person name="Sykes S."/>
            <person name="Wortman J."/>
            <person name="Nusbaum C."/>
            <person name="Birren B."/>
        </authorList>
    </citation>
    <scope>NUCLEOTIDE SEQUENCE [LARGE SCALE GENOMIC DNA]</scope>
    <source>
        <strain evidence="3">race PST-78</strain>
    </source>
</reference>
<dbReference type="STRING" id="1165861.A0A0L0W0G7"/>
<protein>
    <recommendedName>
        <fullName evidence="4">Reverse transcriptase domain-containing protein</fullName>
    </recommendedName>
</protein>
<evidence type="ECO:0008006" key="4">
    <source>
        <dbReference type="Google" id="ProtNLM"/>
    </source>
</evidence>
<keyword evidence="3" id="KW-1185">Reference proteome</keyword>
<proteinExistence type="predicted"/>
<sequence>MITVGKSTMVDDIVTRTTRRLKNLSSQIPEQTEGIPLSTTGNLIRSENIRNKVNEVESDKAMLKIKIIEASAASDVTLANMFLRLYGKLCAGADSLRPPVRLNDMRSVSSDTSLPGLPSKASVKTLVFVNGAVGKKFDNSDNGSGRGRGGYRGRGDWSGRSDHSTSDFVSNNKVSGRTDGGWNQKRKAKSSGWGYDNSGYNQGHGYKNNNSNSSFLGPGGPGPSRNTNKKDGAGKLHPTNKDSNIAMDACNEKWLSVLPGGIKCEMNVQKWQEIFVKHKLLPEFQDVLDGFVKGFDQGIPQHKIKGLNYLRPDNHKSSEVAREKIESCIKKEVLAGRMIGPFSLAIMKKEFGFFRSNPLGAVVNNDGSVRPINDLSFPRGNVLIPSVNSFVKAEDFSRTWDDFNTVSRFFAEDERDFELALFDWEKAYRQIPTRRDQWAYLLVKDFNRNFLVDTQITFGGVAGCGSFGRPADAWKLIMKQEFNLVNVFRWVDNNLFVRLKSDQISMEDVIKLSTELGVMTNEEKGSPFSEEQKFIGFVWNGVAKTVRLPEGKVEQRISQLRPFLEIESKSWWGD</sequence>
<evidence type="ECO:0000313" key="3">
    <source>
        <dbReference type="Proteomes" id="UP000054564"/>
    </source>
</evidence>
<gene>
    <name evidence="2" type="ORF">PSTG_02060</name>
</gene>
<dbReference type="PANTHER" id="PTHR33050:SF7">
    <property type="entry name" value="RIBONUCLEASE H"/>
    <property type="match status" value="1"/>
</dbReference>
<dbReference type="Proteomes" id="UP000054564">
    <property type="component" value="Unassembled WGS sequence"/>
</dbReference>
<dbReference type="InterPro" id="IPR052055">
    <property type="entry name" value="Hepadnavirus_pol/RT"/>
</dbReference>